<sequence>MVGGAWSRGLWSLSVVSGWVGAGCSLGSGTSGPVSWEPSLARDSYSGCAGTSGPGVGAGLWEAPAEFPPFPPARAAWLCGHFQLDEAKSSTCAPPEPRVPGPGEWPLPTGWARVRQRVAKDLAEWMGILRLQPLLCTTSKPSDANTCGASQAAKAIGLSPGRASTRGKLCSRGHVPKARPRGGPPPPAPWGKVWPPRSVSSCWERGEGDWPGQGQLGHPFGAGERIRVTPVFPKGGPAHLKSCKQDSAPSGWGCGLGRLPTKCRGRAL</sequence>
<organism evidence="3">
    <name type="scientific">Desmodus rotundus</name>
    <name type="common">Vampire bat</name>
    <dbReference type="NCBI Taxonomy" id="9430"/>
    <lineage>
        <taxon>Eukaryota</taxon>
        <taxon>Metazoa</taxon>
        <taxon>Chordata</taxon>
        <taxon>Craniata</taxon>
        <taxon>Vertebrata</taxon>
        <taxon>Euteleostomi</taxon>
        <taxon>Mammalia</taxon>
        <taxon>Eutheria</taxon>
        <taxon>Laurasiatheria</taxon>
        <taxon>Chiroptera</taxon>
        <taxon>Yangochiroptera</taxon>
        <taxon>Phyllostomidae</taxon>
        <taxon>Desmodontinae</taxon>
        <taxon>Desmodus</taxon>
    </lineage>
</organism>
<feature type="compositionally biased region" description="Basic residues" evidence="1">
    <location>
        <begin position="169"/>
        <end position="180"/>
    </location>
</feature>
<dbReference type="AlphaFoldDB" id="K9IZD8"/>
<feature type="signal peptide" evidence="2">
    <location>
        <begin position="1"/>
        <end position="18"/>
    </location>
</feature>
<proteinExistence type="evidence at transcript level"/>
<feature type="chain" id="PRO_5003931445" evidence="2">
    <location>
        <begin position="19"/>
        <end position="268"/>
    </location>
</feature>
<keyword evidence="2" id="KW-0732">Signal</keyword>
<feature type="region of interest" description="Disordered" evidence="1">
    <location>
        <begin position="160"/>
        <end position="193"/>
    </location>
</feature>
<dbReference type="EMBL" id="GABZ01007436">
    <property type="protein sequence ID" value="JAA46089.1"/>
    <property type="molecule type" value="mRNA"/>
</dbReference>
<evidence type="ECO:0000256" key="1">
    <source>
        <dbReference type="SAM" id="MobiDB-lite"/>
    </source>
</evidence>
<accession>K9IZD8</accession>
<name>K9IZD8_DESRO</name>
<evidence type="ECO:0000256" key="2">
    <source>
        <dbReference type="SAM" id="SignalP"/>
    </source>
</evidence>
<protein>
    <submittedName>
        <fullName evidence="3">Putative secreted protein</fullName>
    </submittedName>
</protein>
<evidence type="ECO:0000313" key="3">
    <source>
        <dbReference type="EMBL" id="JAA46089.1"/>
    </source>
</evidence>
<reference evidence="3" key="1">
    <citation type="submission" date="2012-11" db="EMBL/GenBank/DDBJ databases">
        <title>The Vampirome: Transcriptome and Proteome Analysis of the Submandibular and Accessory Glands of the Vampire Bat and Vector of Human Rabies, Desmodus rotundus.</title>
        <authorList>
            <person name="Francischetti I.M.B."/>
            <person name="Assumpcao T.C.F."/>
            <person name="Ma D."/>
            <person name="Vicente E.C."/>
            <person name="Ribeiro J.M.C."/>
        </authorList>
    </citation>
    <scope>NUCLEOTIDE SEQUENCE</scope>
    <source>
        <tissue evidence="3">Salivary gland</tissue>
    </source>
</reference>